<organism evidence="1 2">
    <name type="scientific">Aspergillus keveii</name>
    <dbReference type="NCBI Taxonomy" id="714993"/>
    <lineage>
        <taxon>Eukaryota</taxon>
        <taxon>Fungi</taxon>
        <taxon>Dikarya</taxon>
        <taxon>Ascomycota</taxon>
        <taxon>Pezizomycotina</taxon>
        <taxon>Eurotiomycetes</taxon>
        <taxon>Eurotiomycetidae</taxon>
        <taxon>Eurotiales</taxon>
        <taxon>Aspergillaceae</taxon>
        <taxon>Aspergillus</taxon>
        <taxon>Aspergillus subgen. Nidulantes</taxon>
    </lineage>
</organism>
<sequence>MDQFRGRWVIDKARSTGTDGILKLQGVPWALRKAVNLVAVTLDVSLYPKTSPNAPSGITTESEPTPLATVMEIQVTATGGLAGTKEFHIFDWSEQDHSDYVFGASKHITGLVSVKVDDNVNVYPDIQMKREVADERARRFLRGEILEDGTASKWSVGGGLPEDAAWVHTFIQSVPEKWTVEQVWGFEEIDGHVCHARRFVAVDKQGEHVLGRAIYKRVESRSESKK</sequence>
<comment type="caution">
    <text evidence="1">The sequence shown here is derived from an EMBL/GenBank/DDBJ whole genome shotgun (WGS) entry which is preliminary data.</text>
</comment>
<dbReference type="EMBL" id="JBFTWV010000034">
    <property type="protein sequence ID" value="KAL2795563.1"/>
    <property type="molecule type" value="Genomic_DNA"/>
</dbReference>
<proteinExistence type="predicted"/>
<reference evidence="1 2" key="1">
    <citation type="submission" date="2024-07" db="EMBL/GenBank/DDBJ databases">
        <title>Section-level genome sequencing and comparative genomics of Aspergillus sections Usti and Cavernicolus.</title>
        <authorList>
            <consortium name="Lawrence Berkeley National Laboratory"/>
            <person name="Nybo J.L."/>
            <person name="Vesth T.C."/>
            <person name="Theobald S."/>
            <person name="Frisvad J.C."/>
            <person name="Larsen T.O."/>
            <person name="Kjaerboelling I."/>
            <person name="Rothschild-Mancinelli K."/>
            <person name="Lyhne E.K."/>
            <person name="Kogle M.E."/>
            <person name="Barry K."/>
            <person name="Clum A."/>
            <person name="Na H."/>
            <person name="Ledsgaard L."/>
            <person name="Lin J."/>
            <person name="Lipzen A."/>
            <person name="Kuo A."/>
            <person name="Riley R."/>
            <person name="Mondo S."/>
            <person name="Labutti K."/>
            <person name="Haridas S."/>
            <person name="Pangalinan J."/>
            <person name="Salamov A.A."/>
            <person name="Simmons B.A."/>
            <person name="Magnuson J.K."/>
            <person name="Chen J."/>
            <person name="Drula E."/>
            <person name="Henrissat B."/>
            <person name="Wiebenga A."/>
            <person name="Lubbers R.J."/>
            <person name="Gomes A.C."/>
            <person name="Makela M.R."/>
            <person name="Stajich J."/>
            <person name="Grigoriev I.V."/>
            <person name="Mortensen U.H."/>
            <person name="De Vries R.P."/>
            <person name="Baker S.E."/>
            <person name="Andersen M.R."/>
        </authorList>
    </citation>
    <scope>NUCLEOTIDE SEQUENCE [LARGE SCALE GENOMIC DNA]</scope>
    <source>
        <strain evidence="1 2">CBS 209.92</strain>
    </source>
</reference>
<dbReference type="InterPro" id="IPR053037">
    <property type="entry name" value="Pericyclase_pydY-like"/>
</dbReference>
<evidence type="ECO:0000313" key="1">
    <source>
        <dbReference type="EMBL" id="KAL2795563.1"/>
    </source>
</evidence>
<dbReference type="PANTHER" id="PTHR38115:SF1">
    <property type="entry name" value="LIPOCALIN-LIKE DOMAIN-CONTAINING PROTEIN"/>
    <property type="match status" value="1"/>
</dbReference>
<accession>A0ABR4G974</accession>
<dbReference type="Proteomes" id="UP001610563">
    <property type="component" value="Unassembled WGS sequence"/>
</dbReference>
<evidence type="ECO:0000313" key="2">
    <source>
        <dbReference type="Proteomes" id="UP001610563"/>
    </source>
</evidence>
<keyword evidence="2" id="KW-1185">Reference proteome</keyword>
<gene>
    <name evidence="1" type="ORF">BJX66DRAFT_168523</name>
</gene>
<name>A0ABR4G974_9EURO</name>
<dbReference type="PANTHER" id="PTHR38115">
    <property type="entry name" value="LIPOCALIN-LIKE DOMAIN-CONTAINING PROTEIN"/>
    <property type="match status" value="1"/>
</dbReference>
<protein>
    <submittedName>
        <fullName evidence="1">Uncharacterized protein</fullName>
    </submittedName>
</protein>